<name>A0A554X3U9_9BURK</name>
<dbReference type="Pfam" id="PF00106">
    <property type="entry name" value="adh_short"/>
    <property type="match status" value="1"/>
</dbReference>
<dbReference type="CDD" id="cd08940">
    <property type="entry name" value="HBDH_SDR_c"/>
    <property type="match status" value="1"/>
</dbReference>
<dbReference type="PRINTS" id="PR00080">
    <property type="entry name" value="SDRFAMILY"/>
</dbReference>
<dbReference type="GO" id="GO:0003858">
    <property type="term" value="F:3-hydroxybutyrate dehydrogenase activity"/>
    <property type="evidence" value="ECO:0007669"/>
    <property type="project" value="UniProtKB-EC"/>
</dbReference>
<dbReference type="AlphaFoldDB" id="A0A554X3U9"/>
<dbReference type="InterPro" id="IPR057326">
    <property type="entry name" value="KR_dom"/>
</dbReference>
<dbReference type="PANTHER" id="PTHR42879:SF2">
    <property type="entry name" value="3-OXOACYL-[ACYL-CARRIER-PROTEIN] REDUCTASE FABG"/>
    <property type="match status" value="1"/>
</dbReference>
<organism evidence="4 5">
    <name type="scientific">Tepidimonas taiwanensis</name>
    <dbReference type="NCBI Taxonomy" id="307486"/>
    <lineage>
        <taxon>Bacteria</taxon>
        <taxon>Pseudomonadati</taxon>
        <taxon>Pseudomonadota</taxon>
        <taxon>Betaproteobacteria</taxon>
        <taxon>Burkholderiales</taxon>
        <taxon>Tepidimonas</taxon>
    </lineage>
</organism>
<dbReference type="PANTHER" id="PTHR42879">
    <property type="entry name" value="3-OXOACYL-(ACYL-CARRIER-PROTEIN) REDUCTASE"/>
    <property type="match status" value="1"/>
</dbReference>
<dbReference type="InterPro" id="IPR036291">
    <property type="entry name" value="NAD(P)-bd_dom_sf"/>
</dbReference>
<dbReference type="EC" id="1.1.1.30" evidence="4"/>
<dbReference type="OrthoDB" id="9786435at2"/>
<evidence type="ECO:0000259" key="3">
    <source>
        <dbReference type="SMART" id="SM00822"/>
    </source>
</evidence>
<gene>
    <name evidence="4" type="primary">bdhA</name>
    <name evidence="4" type="ORF">Ttaiw_01879</name>
</gene>
<dbReference type="InterPro" id="IPR011294">
    <property type="entry name" value="3-OHbutyrate_DH"/>
</dbReference>
<proteinExistence type="inferred from homology"/>
<evidence type="ECO:0000313" key="5">
    <source>
        <dbReference type="Proteomes" id="UP000317763"/>
    </source>
</evidence>
<dbReference type="PROSITE" id="PS00061">
    <property type="entry name" value="ADH_SHORT"/>
    <property type="match status" value="1"/>
</dbReference>
<protein>
    <submittedName>
        <fullName evidence="4">D-beta-hydroxybutyrate dehydrogenase</fullName>
        <ecNumber evidence="4">1.1.1.30</ecNumber>
    </submittedName>
</protein>
<reference evidence="4 5" key="1">
    <citation type="submission" date="2019-07" db="EMBL/GenBank/DDBJ databases">
        <title>Tepidimonas taiwanensis I1-1 draft genome.</title>
        <authorList>
            <person name="Da Costa M.S."/>
            <person name="Froufe H.J.C."/>
            <person name="Egas C."/>
            <person name="Albuquerque L."/>
        </authorList>
    </citation>
    <scope>NUCLEOTIDE SEQUENCE [LARGE SCALE GENOMIC DNA]</scope>
    <source>
        <strain evidence="4 5">I1-1</strain>
    </source>
</reference>
<dbReference type="GO" id="GO:0032787">
    <property type="term" value="P:monocarboxylic acid metabolic process"/>
    <property type="evidence" value="ECO:0007669"/>
    <property type="project" value="UniProtKB-ARBA"/>
</dbReference>
<evidence type="ECO:0000313" key="4">
    <source>
        <dbReference type="EMBL" id="TSE30485.1"/>
    </source>
</evidence>
<dbReference type="InterPro" id="IPR020904">
    <property type="entry name" value="Sc_DH/Rdtase_CS"/>
</dbReference>
<dbReference type="Proteomes" id="UP000317763">
    <property type="component" value="Unassembled WGS sequence"/>
</dbReference>
<sequence>MLKGKTALVTGSTSGIGLGIAKALARQGANIVLNGFGDVDGARAAVEALGVEVFYHGADMSQPTQIEDMMRAAAERFGRVDILVNNAGIQHVAPVEEFPVERWDAIIAINLSSAFHTTRLALPAMKAANWGRIINVASVHGLVASAQKSAYVAAKHGLVGLTKVVALETATTGVTCNAICPGWVLTPLVQKQVDAKAAALGISNEEATRLLLGEKEPSMQFTTPEELGELAVFFCSPAANNVRGVAWNMDGGWAAQ</sequence>
<comment type="caution">
    <text evidence="4">The sequence shown here is derived from an EMBL/GenBank/DDBJ whole genome shotgun (WGS) entry which is preliminary data.</text>
</comment>
<dbReference type="FunFam" id="3.40.50.720:FF:000084">
    <property type="entry name" value="Short-chain dehydrogenase reductase"/>
    <property type="match status" value="1"/>
</dbReference>
<dbReference type="InterPro" id="IPR002347">
    <property type="entry name" value="SDR_fam"/>
</dbReference>
<evidence type="ECO:0000256" key="2">
    <source>
        <dbReference type="RuleBase" id="RU000363"/>
    </source>
</evidence>
<dbReference type="STRING" id="307486.GCA_000807215_02477"/>
<feature type="domain" description="Ketoreductase" evidence="3">
    <location>
        <begin position="5"/>
        <end position="173"/>
    </location>
</feature>
<dbReference type="InterPro" id="IPR050259">
    <property type="entry name" value="SDR"/>
</dbReference>
<keyword evidence="5" id="KW-1185">Reference proteome</keyword>
<dbReference type="NCBIfam" id="TIGR01963">
    <property type="entry name" value="PHB_DH"/>
    <property type="match status" value="1"/>
</dbReference>
<accession>A0A554X3U9</accession>
<keyword evidence="4" id="KW-0560">Oxidoreductase</keyword>
<dbReference type="Gene3D" id="3.40.50.720">
    <property type="entry name" value="NAD(P)-binding Rossmann-like Domain"/>
    <property type="match status" value="1"/>
</dbReference>
<dbReference type="NCBIfam" id="NF009093">
    <property type="entry name" value="PRK12429.1"/>
    <property type="match status" value="1"/>
</dbReference>
<evidence type="ECO:0000256" key="1">
    <source>
        <dbReference type="ARBA" id="ARBA00006484"/>
    </source>
</evidence>
<comment type="similarity">
    <text evidence="1 2">Belongs to the short-chain dehydrogenases/reductases (SDR) family.</text>
</comment>
<dbReference type="SUPFAM" id="SSF51735">
    <property type="entry name" value="NAD(P)-binding Rossmann-fold domains"/>
    <property type="match status" value="1"/>
</dbReference>
<dbReference type="SMART" id="SM00822">
    <property type="entry name" value="PKS_KR"/>
    <property type="match status" value="1"/>
</dbReference>
<dbReference type="RefSeq" id="WP_043701972.1">
    <property type="nucleotide sequence ID" value="NZ_CP083911.1"/>
</dbReference>
<dbReference type="PRINTS" id="PR00081">
    <property type="entry name" value="GDHRDH"/>
</dbReference>
<dbReference type="EMBL" id="VJOM01000022">
    <property type="protein sequence ID" value="TSE30485.1"/>
    <property type="molecule type" value="Genomic_DNA"/>
</dbReference>